<dbReference type="InterPro" id="IPR039774">
    <property type="entry name" value="Sin3-like"/>
</dbReference>
<dbReference type="SUPFAM" id="SSF47762">
    <property type="entry name" value="PAH2 domain"/>
    <property type="match status" value="1"/>
</dbReference>
<protein>
    <submittedName>
        <fullName evidence="6">Uncharacterized protein</fullName>
    </submittedName>
</protein>
<dbReference type="FunFam" id="1.20.1160.11:FF:000001">
    <property type="entry name" value="Paired amphipathic helix protein Sin3"/>
    <property type="match status" value="1"/>
</dbReference>
<reference evidence="7" key="2">
    <citation type="journal article" date="2008" name="Nucleic Acids Res.">
        <title>The rice annotation project database (RAP-DB): 2008 update.</title>
        <authorList>
            <consortium name="The rice annotation project (RAP)"/>
        </authorList>
    </citation>
    <scope>GENOME REANNOTATION</scope>
    <source>
        <strain evidence="7">cv. Nipponbare</strain>
    </source>
</reference>
<evidence type="ECO:0000313" key="6">
    <source>
        <dbReference type="EMBL" id="BAD03650.1"/>
    </source>
</evidence>
<organism evidence="6 7">
    <name type="scientific">Oryza sativa subsp. japonica</name>
    <name type="common">Rice</name>
    <dbReference type="NCBI Taxonomy" id="39947"/>
    <lineage>
        <taxon>Eukaryota</taxon>
        <taxon>Viridiplantae</taxon>
        <taxon>Streptophyta</taxon>
        <taxon>Embryophyta</taxon>
        <taxon>Tracheophyta</taxon>
        <taxon>Spermatophyta</taxon>
        <taxon>Magnoliopsida</taxon>
        <taxon>Liliopsida</taxon>
        <taxon>Poales</taxon>
        <taxon>Poaceae</taxon>
        <taxon>BOP clade</taxon>
        <taxon>Oryzoideae</taxon>
        <taxon>Oryzeae</taxon>
        <taxon>Oryzinae</taxon>
        <taxon>Oryza</taxon>
        <taxon>Oryza sativa</taxon>
    </lineage>
</organism>
<keyword evidence="2" id="KW-0678">Repressor</keyword>
<keyword evidence="3 4" id="KW-0539">Nucleus</keyword>
<dbReference type="Proteomes" id="UP000000763">
    <property type="component" value="Chromosome 8"/>
</dbReference>
<sequence>MGFKRYILNLRGMGAHYGEVEVWEESGWHEGEDGGDEVGEEWRRREGEAARSIKPQTSMRTSVKVHKLTTEDAMNYILTIKNKFLRHPEKFHAFIHTMIDFSRGRINTHTVIERVKILFDGYPDLLLAFNKFLPRGINAI</sequence>
<dbReference type="PANTHER" id="PTHR12346:SF0">
    <property type="entry name" value="SIN3A, ISOFORM G"/>
    <property type="match status" value="1"/>
</dbReference>
<evidence type="ECO:0000256" key="2">
    <source>
        <dbReference type="ARBA" id="ARBA00022491"/>
    </source>
</evidence>
<dbReference type="InterPro" id="IPR003822">
    <property type="entry name" value="PAH"/>
</dbReference>
<comment type="subcellular location">
    <subcellularLocation>
        <location evidence="1 4">Nucleus</location>
    </subcellularLocation>
</comment>
<accession>Q6Z0F6</accession>
<dbReference type="GO" id="GO:0003714">
    <property type="term" value="F:transcription corepressor activity"/>
    <property type="evidence" value="ECO:0007669"/>
    <property type="project" value="InterPro"/>
</dbReference>
<dbReference type="PANTHER" id="PTHR12346">
    <property type="entry name" value="SIN3B-RELATED"/>
    <property type="match status" value="1"/>
</dbReference>
<feature type="region of interest" description="Disordered" evidence="5">
    <location>
        <begin position="29"/>
        <end position="51"/>
    </location>
</feature>
<evidence type="ECO:0000313" key="7">
    <source>
        <dbReference type="Proteomes" id="UP000000763"/>
    </source>
</evidence>
<evidence type="ECO:0000256" key="3">
    <source>
        <dbReference type="ARBA" id="ARBA00023242"/>
    </source>
</evidence>
<dbReference type="GO" id="GO:0005634">
    <property type="term" value="C:nucleus"/>
    <property type="evidence" value="ECO:0007669"/>
    <property type="project" value="UniProtKB-SubCell"/>
</dbReference>
<dbReference type="Gene3D" id="1.20.1160.11">
    <property type="entry name" value="Paired amphipathic helix"/>
    <property type="match status" value="1"/>
</dbReference>
<dbReference type="AlphaFoldDB" id="Q6Z0F6"/>
<gene>
    <name evidence="6" type="primary">OSJNBa0062G05.18</name>
</gene>
<evidence type="ECO:0000256" key="4">
    <source>
        <dbReference type="PROSITE-ProRule" id="PRU00810"/>
    </source>
</evidence>
<name>Q6Z0F6_ORYSJ</name>
<proteinExistence type="predicted"/>
<reference evidence="7" key="1">
    <citation type="journal article" date="2005" name="Nature">
        <title>The map-based sequence of the rice genome.</title>
        <authorList>
            <consortium name="International rice genome sequencing project (IRGSP)"/>
            <person name="Matsumoto T."/>
            <person name="Wu J."/>
            <person name="Kanamori H."/>
            <person name="Katayose Y."/>
            <person name="Fujisawa M."/>
            <person name="Namiki N."/>
            <person name="Mizuno H."/>
            <person name="Yamamoto K."/>
            <person name="Antonio B.A."/>
            <person name="Baba T."/>
            <person name="Sakata K."/>
            <person name="Nagamura Y."/>
            <person name="Aoki H."/>
            <person name="Arikawa K."/>
            <person name="Arita K."/>
            <person name="Bito T."/>
            <person name="Chiden Y."/>
            <person name="Fujitsuka N."/>
            <person name="Fukunaka R."/>
            <person name="Hamada M."/>
            <person name="Harada C."/>
            <person name="Hayashi A."/>
            <person name="Hijishita S."/>
            <person name="Honda M."/>
            <person name="Hosokawa S."/>
            <person name="Ichikawa Y."/>
            <person name="Idonuma A."/>
            <person name="Iijima M."/>
            <person name="Ikeda M."/>
            <person name="Ikeno M."/>
            <person name="Ito K."/>
            <person name="Ito S."/>
            <person name="Ito T."/>
            <person name="Ito Y."/>
            <person name="Ito Y."/>
            <person name="Iwabuchi A."/>
            <person name="Kamiya K."/>
            <person name="Karasawa W."/>
            <person name="Kurita K."/>
            <person name="Katagiri S."/>
            <person name="Kikuta A."/>
            <person name="Kobayashi H."/>
            <person name="Kobayashi N."/>
            <person name="Machita K."/>
            <person name="Maehara T."/>
            <person name="Masukawa M."/>
            <person name="Mizubayashi T."/>
            <person name="Mukai Y."/>
            <person name="Nagasaki H."/>
            <person name="Nagata Y."/>
            <person name="Naito S."/>
            <person name="Nakashima M."/>
            <person name="Nakama Y."/>
            <person name="Nakamichi Y."/>
            <person name="Nakamura M."/>
            <person name="Meguro A."/>
            <person name="Negishi M."/>
            <person name="Ohta I."/>
            <person name="Ohta T."/>
            <person name="Okamoto M."/>
            <person name="Ono N."/>
            <person name="Saji S."/>
            <person name="Sakaguchi M."/>
            <person name="Sakai K."/>
            <person name="Shibata M."/>
            <person name="Shimokawa T."/>
            <person name="Song J."/>
            <person name="Takazaki Y."/>
            <person name="Terasawa K."/>
            <person name="Tsugane M."/>
            <person name="Tsuji K."/>
            <person name="Ueda S."/>
            <person name="Waki K."/>
            <person name="Yamagata H."/>
            <person name="Yamamoto M."/>
            <person name="Yamamoto S."/>
            <person name="Yamane H."/>
            <person name="Yoshiki S."/>
            <person name="Yoshihara R."/>
            <person name="Yukawa K."/>
            <person name="Zhong H."/>
            <person name="Yano M."/>
            <person name="Yuan Q."/>
            <person name="Ouyang S."/>
            <person name="Liu J."/>
            <person name="Jones K.M."/>
            <person name="Gansberger K."/>
            <person name="Moffat K."/>
            <person name="Hill J."/>
            <person name="Bera J."/>
            <person name="Fadrosh D."/>
            <person name="Jin S."/>
            <person name="Johri S."/>
            <person name="Kim M."/>
            <person name="Overton L."/>
            <person name="Reardon M."/>
            <person name="Tsitrin T."/>
            <person name="Vuong H."/>
            <person name="Weaver B."/>
            <person name="Ciecko A."/>
            <person name="Tallon L."/>
            <person name="Jackson J."/>
            <person name="Pai G."/>
            <person name="Aken S.V."/>
            <person name="Utterback T."/>
            <person name="Reidmuller S."/>
            <person name="Feldblyum T."/>
            <person name="Hsiao J."/>
            <person name="Zismann V."/>
            <person name="Iobst S."/>
            <person name="de Vazeille A.R."/>
            <person name="Buell C.R."/>
            <person name="Ying K."/>
            <person name="Li Y."/>
            <person name="Lu T."/>
            <person name="Huang Y."/>
            <person name="Zhao Q."/>
            <person name="Feng Q."/>
            <person name="Zhang L."/>
            <person name="Zhu J."/>
            <person name="Weng Q."/>
            <person name="Mu J."/>
            <person name="Lu Y."/>
            <person name="Fan D."/>
            <person name="Liu Y."/>
            <person name="Guan J."/>
            <person name="Zhang Y."/>
            <person name="Yu S."/>
            <person name="Liu X."/>
            <person name="Zhang Y."/>
            <person name="Hong G."/>
            <person name="Han B."/>
            <person name="Choisne N."/>
            <person name="Demange N."/>
            <person name="Orjeda G."/>
            <person name="Samain S."/>
            <person name="Cattolico L."/>
            <person name="Pelletier E."/>
            <person name="Couloux A."/>
            <person name="Segurens B."/>
            <person name="Wincker P."/>
            <person name="D'Hont A."/>
            <person name="Scarpelli C."/>
            <person name="Weissenbach J."/>
            <person name="Salanoubat M."/>
            <person name="Quetier F."/>
            <person name="Yu Y."/>
            <person name="Kim H.R."/>
            <person name="Rambo T."/>
            <person name="Currie J."/>
            <person name="Collura K."/>
            <person name="Luo M."/>
            <person name="Yang T."/>
            <person name="Ammiraju J.S.S."/>
            <person name="Engler F."/>
            <person name="Soderlund C."/>
            <person name="Wing R.A."/>
            <person name="Palmer L.E."/>
            <person name="de la Bastide M."/>
            <person name="Spiegel L."/>
            <person name="Nascimento L."/>
            <person name="Zutavern T."/>
            <person name="O'Shaughnessy A."/>
            <person name="Dike S."/>
            <person name="Dedhia N."/>
            <person name="Preston R."/>
            <person name="Balija V."/>
            <person name="McCombie W.R."/>
            <person name="Chow T."/>
            <person name="Chen H."/>
            <person name="Chung M."/>
            <person name="Chen C."/>
            <person name="Shaw J."/>
            <person name="Wu H."/>
            <person name="Hsiao K."/>
            <person name="Chao Y."/>
            <person name="Chu M."/>
            <person name="Cheng C."/>
            <person name="Hour A."/>
            <person name="Lee P."/>
            <person name="Lin S."/>
            <person name="Lin Y."/>
            <person name="Liou J."/>
            <person name="Liu S."/>
            <person name="Hsing Y."/>
            <person name="Raghuvanshi S."/>
            <person name="Mohanty A."/>
            <person name="Bharti A.K."/>
            <person name="Gaur A."/>
            <person name="Gupta V."/>
            <person name="Kumar D."/>
            <person name="Ravi V."/>
            <person name="Vij S."/>
            <person name="Kapur A."/>
            <person name="Khurana P."/>
            <person name="Khurana P."/>
            <person name="Khurana J.P."/>
            <person name="Tyagi A.K."/>
            <person name="Gaikwad K."/>
            <person name="Singh A."/>
            <person name="Dalal V."/>
            <person name="Srivastava S."/>
            <person name="Dixit A."/>
            <person name="Pal A.K."/>
            <person name="Ghazi I.A."/>
            <person name="Yadav M."/>
            <person name="Pandit A."/>
            <person name="Bhargava A."/>
            <person name="Sureshbabu K."/>
            <person name="Batra K."/>
            <person name="Sharma T.R."/>
            <person name="Mohapatra T."/>
            <person name="Singh N.K."/>
            <person name="Messing J."/>
            <person name="Nelson A.B."/>
            <person name="Fuks G."/>
            <person name="Kavchok S."/>
            <person name="Keizer G."/>
            <person name="Linton E."/>
            <person name="Llaca V."/>
            <person name="Song R."/>
            <person name="Tanyolac B."/>
            <person name="Young S."/>
            <person name="Ho-Il K."/>
            <person name="Hahn J.H."/>
            <person name="Sangsakoo G."/>
            <person name="Vanavichit A."/>
            <person name="de Mattos Luiz.A.T."/>
            <person name="Zimmer P.D."/>
            <person name="Malone G."/>
            <person name="Dellagostin O."/>
            <person name="de Oliveira A.C."/>
            <person name="Bevan M."/>
            <person name="Bancroft I."/>
            <person name="Minx P."/>
            <person name="Cordum H."/>
            <person name="Wilson R."/>
            <person name="Cheng Z."/>
            <person name="Jin W."/>
            <person name="Jiang J."/>
            <person name="Leong S.A."/>
            <person name="Iwama H."/>
            <person name="Gojobori T."/>
            <person name="Itoh T."/>
            <person name="Niimura Y."/>
            <person name="Fujii Y."/>
            <person name="Habara T."/>
            <person name="Sakai H."/>
            <person name="Sato Y."/>
            <person name="Wilson G."/>
            <person name="Kumar K."/>
            <person name="McCouch S."/>
            <person name="Juretic N."/>
            <person name="Hoen D."/>
            <person name="Wright S."/>
            <person name="Bruskiewich R."/>
            <person name="Bureau T."/>
            <person name="Miyao A."/>
            <person name="Hirochika H."/>
            <person name="Nishikawa T."/>
            <person name="Kadowaki K."/>
            <person name="Sugiura M."/>
            <person name="Burr B."/>
            <person name="Sasaki T."/>
        </authorList>
    </citation>
    <scope>NUCLEOTIDE SEQUENCE [LARGE SCALE GENOMIC DNA]</scope>
    <source>
        <strain evidence="7">cv. Nipponbare</strain>
    </source>
</reference>
<evidence type="ECO:0000256" key="5">
    <source>
        <dbReference type="SAM" id="MobiDB-lite"/>
    </source>
</evidence>
<feature type="compositionally biased region" description="Basic and acidic residues" evidence="5">
    <location>
        <begin position="40"/>
        <end position="51"/>
    </location>
</feature>
<dbReference type="EMBL" id="AP005491">
    <property type="protein sequence ID" value="BAD03650.1"/>
    <property type="molecule type" value="Genomic_DNA"/>
</dbReference>
<dbReference type="Pfam" id="PF02671">
    <property type="entry name" value="PAH"/>
    <property type="match status" value="1"/>
</dbReference>
<dbReference type="InterPro" id="IPR036600">
    <property type="entry name" value="PAH_sf"/>
</dbReference>
<evidence type="ECO:0000256" key="1">
    <source>
        <dbReference type="ARBA" id="ARBA00004123"/>
    </source>
</evidence>
<dbReference type="PROSITE" id="PS51477">
    <property type="entry name" value="PAH"/>
    <property type="match status" value="1"/>
</dbReference>